<evidence type="ECO:0000313" key="3">
    <source>
        <dbReference type="Proteomes" id="UP001501563"/>
    </source>
</evidence>
<dbReference type="Gene3D" id="3.40.50.1820">
    <property type="entry name" value="alpha/beta hydrolase"/>
    <property type="match status" value="1"/>
</dbReference>
<proteinExistence type="predicted"/>
<name>A0ABP7KNX5_9ACTN</name>
<keyword evidence="2" id="KW-0378">Hydrolase</keyword>
<protein>
    <submittedName>
        <fullName evidence="2">Alpha/beta hydrolase</fullName>
    </submittedName>
</protein>
<dbReference type="Pfam" id="PF12697">
    <property type="entry name" value="Abhydrolase_6"/>
    <property type="match status" value="1"/>
</dbReference>
<reference evidence="3" key="1">
    <citation type="journal article" date="2019" name="Int. J. Syst. Evol. Microbiol.">
        <title>The Global Catalogue of Microorganisms (GCM) 10K type strain sequencing project: providing services to taxonomists for standard genome sequencing and annotation.</title>
        <authorList>
            <consortium name="The Broad Institute Genomics Platform"/>
            <consortium name="The Broad Institute Genome Sequencing Center for Infectious Disease"/>
            <person name="Wu L."/>
            <person name="Ma J."/>
        </authorList>
    </citation>
    <scope>NUCLEOTIDE SEQUENCE [LARGE SCALE GENOMIC DNA]</scope>
    <source>
        <strain evidence="3">JCM 16578</strain>
    </source>
</reference>
<dbReference type="PANTHER" id="PTHR43798:SF33">
    <property type="entry name" value="HYDROLASE, PUTATIVE (AFU_ORTHOLOGUE AFUA_2G14860)-RELATED"/>
    <property type="match status" value="1"/>
</dbReference>
<evidence type="ECO:0000259" key="1">
    <source>
        <dbReference type="Pfam" id="PF12697"/>
    </source>
</evidence>
<dbReference type="Proteomes" id="UP001501563">
    <property type="component" value="Unassembled WGS sequence"/>
</dbReference>
<dbReference type="SUPFAM" id="SSF53474">
    <property type="entry name" value="alpha/beta-Hydrolases"/>
    <property type="match status" value="1"/>
</dbReference>
<dbReference type="InterPro" id="IPR000073">
    <property type="entry name" value="AB_hydrolase_1"/>
</dbReference>
<dbReference type="PANTHER" id="PTHR43798">
    <property type="entry name" value="MONOACYLGLYCEROL LIPASE"/>
    <property type="match status" value="1"/>
</dbReference>
<dbReference type="GO" id="GO:0016787">
    <property type="term" value="F:hydrolase activity"/>
    <property type="evidence" value="ECO:0007669"/>
    <property type="project" value="UniProtKB-KW"/>
</dbReference>
<dbReference type="InterPro" id="IPR029058">
    <property type="entry name" value="AB_hydrolase_fold"/>
</dbReference>
<dbReference type="EMBL" id="BAAAZA010000019">
    <property type="protein sequence ID" value="GAA3884092.1"/>
    <property type="molecule type" value="Genomic_DNA"/>
</dbReference>
<organism evidence="2 3">
    <name type="scientific">Streptomyces lannensis</name>
    <dbReference type="NCBI Taxonomy" id="766498"/>
    <lineage>
        <taxon>Bacteria</taxon>
        <taxon>Bacillati</taxon>
        <taxon>Actinomycetota</taxon>
        <taxon>Actinomycetes</taxon>
        <taxon>Kitasatosporales</taxon>
        <taxon>Streptomycetaceae</taxon>
        <taxon>Streptomyces</taxon>
    </lineage>
</organism>
<comment type="caution">
    <text evidence="2">The sequence shown here is derived from an EMBL/GenBank/DDBJ whole genome shotgun (WGS) entry which is preliminary data.</text>
</comment>
<accession>A0ABP7KNX5</accession>
<evidence type="ECO:0000313" key="2">
    <source>
        <dbReference type="EMBL" id="GAA3884092.1"/>
    </source>
</evidence>
<keyword evidence="3" id="KW-1185">Reference proteome</keyword>
<gene>
    <name evidence="2" type="ORF">GCM10022207_58970</name>
</gene>
<sequence length="305" mass="33090">MCPVGMRSLLSDQATGKDYDPPMSEDFSSALPHHVRSLPLKTLRGDFAALQSTPTGGEHRGTVLLLPGYTGSKEEFVPLLPDMVDAGYRAVAIDARGQNETAGPDDEEAYRQEALALDVLAQVEALGGPVHLLGHSMGGQVARAAVLTDPRHFLSLTLLSSGPARVGEERQLQLKLLLGALETMTMTQVWEAMQASRPAPASPAEAERLRTRWLRTHPSHLRVVGRQLLSEPDRTPELAAVASLPRHVLYGDQDDTWTTVELEDMATRLNAHRTVLRGVGHSPNLQRPTETARALIGFWSGLVAG</sequence>
<dbReference type="InterPro" id="IPR050266">
    <property type="entry name" value="AB_hydrolase_sf"/>
</dbReference>
<feature type="domain" description="AB hydrolase-1" evidence="1">
    <location>
        <begin position="63"/>
        <end position="294"/>
    </location>
</feature>